<feature type="transmembrane region" description="Helical" evidence="1">
    <location>
        <begin position="138"/>
        <end position="155"/>
    </location>
</feature>
<reference evidence="2 3" key="1">
    <citation type="journal article" date="2012" name="Stand. Genomic Sci.">
        <title>Complete genome sequence of Liberibacter crescens BT-1.</title>
        <authorList>
            <person name="Leonard M.T."/>
            <person name="Fagen J.R."/>
            <person name="Davis-Richardson A.G."/>
            <person name="Davis M.J."/>
            <person name="Triplett E.W."/>
        </authorList>
    </citation>
    <scope>NUCLEOTIDE SEQUENCE [LARGE SCALE GENOMIC DNA]</scope>
    <source>
        <strain evidence="2 3">BT-1</strain>
    </source>
</reference>
<name>L0EUB4_LIBCB</name>
<dbReference type="KEGG" id="lcc:B488_05400"/>
<keyword evidence="1" id="KW-1133">Transmembrane helix</keyword>
<feature type="transmembrane region" description="Helical" evidence="1">
    <location>
        <begin position="70"/>
        <end position="100"/>
    </location>
</feature>
<keyword evidence="1" id="KW-0472">Membrane</keyword>
<proteinExistence type="predicted"/>
<feature type="transmembrane region" description="Helical" evidence="1">
    <location>
        <begin position="112"/>
        <end position="131"/>
    </location>
</feature>
<dbReference type="AlphaFoldDB" id="L0EUB4"/>
<dbReference type="EMBL" id="CP003789">
    <property type="protein sequence ID" value="AGA64532.1"/>
    <property type="molecule type" value="Genomic_DNA"/>
</dbReference>
<feature type="transmembrane region" description="Helical" evidence="1">
    <location>
        <begin position="29"/>
        <end position="49"/>
    </location>
</feature>
<dbReference type="PATRIC" id="fig|1215343.11.peg.550"/>
<dbReference type="HOGENOM" id="CLU_1382642_0_0_5"/>
<keyword evidence="3" id="KW-1185">Reference proteome</keyword>
<keyword evidence="1" id="KW-0812">Transmembrane</keyword>
<protein>
    <submittedName>
        <fullName evidence="2">Uncharacterized protein</fullName>
    </submittedName>
</protein>
<gene>
    <name evidence="2" type="ordered locus">B488_05400</name>
</gene>
<evidence type="ECO:0000313" key="2">
    <source>
        <dbReference type="EMBL" id="AGA64532.1"/>
    </source>
</evidence>
<feature type="transmembrane region" description="Helical" evidence="1">
    <location>
        <begin position="179"/>
        <end position="196"/>
    </location>
</feature>
<evidence type="ECO:0000313" key="3">
    <source>
        <dbReference type="Proteomes" id="UP000010799"/>
    </source>
</evidence>
<evidence type="ECO:0000256" key="1">
    <source>
        <dbReference type="SAM" id="Phobius"/>
    </source>
</evidence>
<organism evidence="2 3">
    <name type="scientific">Liberibacter crescens (strain BT-1)</name>
    <dbReference type="NCBI Taxonomy" id="1215343"/>
    <lineage>
        <taxon>Bacteria</taxon>
        <taxon>Pseudomonadati</taxon>
        <taxon>Pseudomonadota</taxon>
        <taxon>Alphaproteobacteria</taxon>
        <taxon>Hyphomicrobiales</taxon>
        <taxon>Rhizobiaceae</taxon>
        <taxon>Liberibacter</taxon>
    </lineage>
</organism>
<dbReference type="Proteomes" id="UP000010799">
    <property type="component" value="Chromosome"/>
</dbReference>
<sequence>MRFVASTHEIKFRFTNKLFWKRTLTATSIGILFSIFVTGVAVSIIHTAISLSSHIINYYTLKRSSGFYSILMFVMISGPSLVLLASFKTILASMFLIVISNFFLKTHFFSTISYYFLFILLFFSSISYYLYNQKIAELTAIYSAIAGPILGYIIWEMCLKHYVDHSKALLSKSSLEADWQYLIVFIGIMALSTLLIF</sequence>
<accession>L0EUB4</accession>